<dbReference type="EMBL" id="ML121567">
    <property type="protein sequence ID" value="RPB20858.1"/>
    <property type="molecule type" value="Genomic_DNA"/>
</dbReference>
<feature type="chain" id="PRO_5018123261" description="Ecp2 effector protein domain-containing protein" evidence="1">
    <location>
        <begin position="21"/>
        <end position="161"/>
    </location>
</feature>
<dbReference type="InParanoid" id="A0A3N4LGM4"/>
<evidence type="ECO:0000313" key="3">
    <source>
        <dbReference type="Proteomes" id="UP000267821"/>
    </source>
</evidence>
<organism evidence="2 3">
    <name type="scientific">Terfezia boudieri ATCC MYA-4762</name>
    <dbReference type="NCBI Taxonomy" id="1051890"/>
    <lineage>
        <taxon>Eukaryota</taxon>
        <taxon>Fungi</taxon>
        <taxon>Dikarya</taxon>
        <taxon>Ascomycota</taxon>
        <taxon>Pezizomycotina</taxon>
        <taxon>Pezizomycetes</taxon>
        <taxon>Pezizales</taxon>
        <taxon>Pezizaceae</taxon>
        <taxon>Terfezia</taxon>
    </lineage>
</organism>
<dbReference type="OrthoDB" id="5358256at2759"/>
<feature type="signal peptide" evidence="1">
    <location>
        <begin position="1"/>
        <end position="20"/>
    </location>
</feature>
<evidence type="ECO:0008006" key="4">
    <source>
        <dbReference type="Google" id="ProtNLM"/>
    </source>
</evidence>
<reference evidence="2 3" key="1">
    <citation type="journal article" date="2018" name="Nat. Ecol. Evol.">
        <title>Pezizomycetes genomes reveal the molecular basis of ectomycorrhizal truffle lifestyle.</title>
        <authorList>
            <person name="Murat C."/>
            <person name="Payen T."/>
            <person name="Noel B."/>
            <person name="Kuo A."/>
            <person name="Morin E."/>
            <person name="Chen J."/>
            <person name="Kohler A."/>
            <person name="Krizsan K."/>
            <person name="Balestrini R."/>
            <person name="Da Silva C."/>
            <person name="Montanini B."/>
            <person name="Hainaut M."/>
            <person name="Levati E."/>
            <person name="Barry K.W."/>
            <person name="Belfiori B."/>
            <person name="Cichocki N."/>
            <person name="Clum A."/>
            <person name="Dockter R.B."/>
            <person name="Fauchery L."/>
            <person name="Guy J."/>
            <person name="Iotti M."/>
            <person name="Le Tacon F."/>
            <person name="Lindquist E.A."/>
            <person name="Lipzen A."/>
            <person name="Malagnac F."/>
            <person name="Mello A."/>
            <person name="Molinier V."/>
            <person name="Miyauchi S."/>
            <person name="Poulain J."/>
            <person name="Riccioni C."/>
            <person name="Rubini A."/>
            <person name="Sitrit Y."/>
            <person name="Splivallo R."/>
            <person name="Traeger S."/>
            <person name="Wang M."/>
            <person name="Zifcakova L."/>
            <person name="Wipf D."/>
            <person name="Zambonelli A."/>
            <person name="Paolocci F."/>
            <person name="Nowrousian M."/>
            <person name="Ottonello S."/>
            <person name="Baldrian P."/>
            <person name="Spatafora J.W."/>
            <person name="Henrissat B."/>
            <person name="Nagy L.G."/>
            <person name="Aury J.M."/>
            <person name="Wincker P."/>
            <person name="Grigoriev I.V."/>
            <person name="Bonfante P."/>
            <person name="Martin F.M."/>
        </authorList>
    </citation>
    <scope>NUCLEOTIDE SEQUENCE [LARGE SCALE GENOMIC DNA]</scope>
    <source>
        <strain evidence="2 3">ATCC MYA-4762</strain>
    </source>
</reference>
<keyword evidence="3" id="KW-1185">Reference proteome</keyword>
<protein>
    <recommendedName>
        <fullName evidence="4">Ecp2 effector protein domain-containing protein</fullName>
    </recommendedName>
</protein>
<dbReference type="AlphaFoldDB" id="A0A3N4LGM4"/>
<proteinExistence type="predicted"/>
<name>A0A3N4LGM4_9PEZI</name>
<evidence type="ECO:0000256" key="1">
    <source>
        <dbReference type="SAM" id="SignalP"/>
    </source>
</evidence>
<gene>
    <name evidence="2" type="ORF">L211DRAFT_852034</name>
</gene>
<accession>A0A3N4LGM4</accession>
<dbReference type="Proteomes" id="UP000267821">
    <property type="component" value="Unassembled WGS sequence"/>
</dbReference>
<sequence length="161" mass="17897">MKFTHISTFILSFAASGAFSVPVTSPDSPDHLQATSDNEPYKLDCVKHILPPVGYSVSVKEGYTLVEQARFAAEFASQCYRDPNHRDYNICFSTSHGHLGYMGDSNQVDLKTILKGALLIWELCAGHNGNNDRRTGGTVTIRARNGKLEKIFLRSPLPWDH</sequence>
<evidence type="ECO:0000313" key="2">
    <source>
        <dbReference type="EMBL" id="RPB20858.1"/>
    </source>
</evidence>
<keyword evidence="1" id="KW-0732">Signal</keyword>